<dbReference type="SUPFAM" id="SSF52540">
    <property type="entry name" value="P-loop containing nucleoside triphosphate hydrolases"/>
    <property type="match status" value="1"/>
</dbReference>
<evidence type="ECO:0000256" key="21">
    <source>
        <dbReference type="ARBA" id="ARBA00025571"/>
    </source>
</evidence>
<evidence type="ECO:0000256" key="12">
    <source>
        <dbReference type="ARBA" id="ARBA00022927"/>
    </source>
</evidence>
<evidence type="ECO:0000313" key="24">
    <source>
        <dbReference type="EMBL" id="EPS43892.1"/>
    </source>
</evidence>
<name>S8C8D0_DACHA</name>
<evidence type="ECO:0000256" key="22">
    <source>
        <dbReference type="RuleBase" id="RU363000"/>
    </source>
</evidence>
<evidence type="ECO:0000256" key="19">
    <source>
        <dbReference type="ARBA" id="ARBA00023288"/>
    </source>
</evidence>
<evidence type="ECO:0000256" key="6">
    <source>
        <dbReference type="ARBA" id="ARBA00018116"/>
    </source>
</evidence>
<dbReference type="InterPro" id="IPR001806">
    <property type="entry name" value="Small_GTPase"/>
</dbReference>
<keyword evidence="11 22" id="KW-0999">Mitochondrion inner membrane</keyword>
<dbReference type="HOGENOM" id="CLU_008024_0_0_1"/>
<dbReference type="SMART" id="SM00175">
    <property type="entry name" value="RAB"/>
    <property type="match status" value="1"/>
</dbReference>
<keyword evidence="7" id="KW-0813">Transport</keyword>
<keyword evidence="10" id="KW-0547">Nucleotide-binding</keyword>
<dbReference type="PANTHER" id="PTHR15415">
    <property type="entry name" value="MITOFILIN"/>
    <property type="match status" value="1"/>
</dbReference>
<dbReference type="Gene3D" id="3.40.50.300">
    <property type="entry name" value="P-loop containing nucleotide triphosphate hydrolases"/>
    <property type="match status" value="1"/>
</dbReference>
<sequence length="826" mass="91195">MAQPRASTSSATTRFAQFKLVLLGPYPVLSVPLAGWCSPANSPSPRPGESAVGKSSLVLRFVKDQFDDYRESTIGAAFLTQTIALDENTTVKFEIWDTAGQERYKSLAPMYYRNANCAVVVYDITQAASLDKAKAWVKELQRQANESIVIALAGNKLDLVTANPSKRAIETADAEAYANEAGLLFLETSAKTAENVKELFTAIAKKLPTDQAGPRRPGGGALRPGVDMNRPQQNHQRWYADKKAADPTPVVLPGSGTTTKDVPPVPLIPDPKAAPPPRPTEAVFTPPKQTHRFRNFFISATLLTLLGYGGGVYYSLQNDNFHDFFTEYIPFGEQIVLEVQDRQFRARYAGAYPGSIATPQHFASVTIPKRSGATWKLSDKEDPNKAQLDRDGPYKSNKKEEKKKAEDFVKTVSPAAAATATVIAEKAVPEGKSAGDHVDEQTKNTGATTSLHEEKISPAPVDHHDPIMHDLVKIINSVIEVINQSDAKKHFDDAIVSAKQEVKNVNEKIQELKAATGSVEPLTDKLKEQEVEFTKVASGIVQTMEGQLLAVEEKWREEFEHERDRLAESYKLKLKTELERSDALAEAKLKNELLEQALKLKKEWYANLQERVEKERDGRLGKLKELAEDVNKLGEIAGVWTEELDKNLQTQQMHVALEAVKASVNDPRQPRPFVRELAALKEVSSDDEVVKAAIASINPVAYQKGVASPAQIIDRFRRVAVEVRKASLVPENAGVFGHASSWVASKLLFKKSGLATSNDVEAILARTETYLQEGDLDKAAREMNQLQGWPKTLAGDWLKEVRVLLEVRQAVDVIAAQARLQSLSRE</sequence>
<dbReference type="CDD" id="cd01860">
    <property type="entry name" value="Rab5_related"/>
    <property type="match status" value="1"/>
</dbReference>
<reference evidence="24 25" key="1">
    <citation type="journal article" date="2013" name="PLoS Genet.">
        <title>Genomic mechanisms accounting for the adaptation to parasitism in nematode-trapping fungi.</title>
        <authorList>
            <person name="Meerupati T."/>
            <person name="Andersson K.M."/>
            <person name="Friman E."/>
            <person name="Kumar D."/>
            <person name="Tunlid A."/>
            <person name="Ahren D."/>
        </authorList>
    </citation>
    <scope>NUCLEOTIDE SEQUENCE [LARGE SCALE GENOMIC DNA]</scope>
    <source>
        <strain evidence="24 25">CBS 200.50</strain>
    </source>
</reference>
<dbReference type="GO" id="GO:0005525">
    <property type="term" value="F:GTP binding"/>
    <property type="evidence" value="ECO:0007669"/>
    <property type="project" value="UniProtKB-KW"/>
</dbReference>
<keyword evidence="8" id="KW-1003">Cell membrane</keyword>
<evidence type="ECO:0000256" key="1">
    <source>
        <dbReference type="ARBA" id="ARBA00004342"/>
    </source>
</evidence>
<dbReference type="GO" id="GO:0016192">
    <property type="term" value="P:vesicle-mediated transport"/>
    <property type="evidence" value="ECO:0007669"/>
    <property type="project" value="UniProtKB-ARBA"/>
</dbReference>
<dbReference type="PROSITE" id="PS51421">
    <property type="entry name" value="RAS"/>
    <property type="match status" value="1"/>
</dbReference>
<dbReference type="Proteomes" id="UP000015100">
    <property type="component" value="Unassembled WGS sequence"/>
</dbReference>
<evidence type="ECO:0000256" key="2">
    <source>
        <dbReference type="ARBA" id="ARBA00004434"/>
    </source>
</evidence>
<protein>
    <recommendedName>
        <fullName evidence="6 22">MICOS complex subunit MIC60</fullName>
    </recommendedName>
    <alternativeName>
        <fullName evidence="22">Mitofilin</fullName>
    </alternativeName>
</protein>
<evidence type="ECO:0000256" key="8">
    <source>
        <dbReference type="ARBA" id="ARBA00022475"/>
    </source>
</evidence>
<keyword evidence="17" id="KW-0342">GTP-binding</keyword>
<dbReference type="SMART" id="SM00176">
    <property type="entry name" value="RAN"/>
    <property type="match status" value="1"/>
</dbReference>
<feature type="region of interest" description="Disordered" evidence="23">
    <location>
        <begin position="374"/>
        <end position="408"/>
    </location>
</feature>
<evidence type="ECO:0000313" key="25">
    <source>
        <dbReference type="Proteomes" id="UP000015100"/>
    </source>
</evidence>
<dbReference type="InterPro" id="IPR027417">
    <property type="entry name" value="P-loop_NTPase"/>
</dbReference>
<dbReference type="FunFam" id="3.40.50.300:FF:000464">
    <property type="entry name" value="GTP-binding protein ypt5"/>
    <property type="match status" value="1"/>
</dbReference>
<dbReference type="NCBIfam" id="TIGR00231">
    <property type="entry name" value="small_GTP"/>
    <property type="match status" value="1"/>
</dbReference>
<feature type="region of interest" description="Disordered" evidence="23">
    <location>
        <begin position="209"/>
        <end position="230"/>
    </location>
</feature>
<dbReference type="GO" id="GO:0015031">
    <property type="term" value="P:protein transport"/>
    <property type="evidence" value="ECO:0007669"/>
    <property type="project" value="UniProtKB-KW"/>
</dbReference>
<keyword evidence="14" id="KW-1133">Transmembrane helix</keyword>
<dbReference type="AlphaFoldDB" id="S8C8D0"/>
<feature type="compositionally biased region" description="Basic and acidic residues" evidence="23">
    <location>
        <begin position="377"/>
        <end position="408"/>
    </location>
</feature>
<evidence type="ECO:0000256" key="17">
    <source>
        <dbReference type="ARBA" id="ARBA00023134"/>
    </source>
</evidence>
<dbReference type="InterPro" id="IPR019133">
    <property type="entry name" value="MIC60"/>
</dbReference>
<dbReference type="SMART" id="SM00173">
    <property type="entry name" value="RAS"/>
    <property type="match status" value="1"/>
</dbReference>
<dbReference type="OrthoDB" id="10261039at2759"/>
<dbReference type="GO" id="GO:0016050">
    <property type="term" value="P:vesicle organization"/>
    <property type="evidence" value="ECO:0007669"/>
    <property type="project" value="UniProtKB-ARBA"/>
</dbReference>
<dbReference type="eggNOG" id="KOG0092">
    <property type="taxonomic scope" value="Eukaryota"/>
</dbReference>
<comment type="function">
    <text evidence="21">Component of the MICOS complex, a large protein complex of the mitochondrial inner membrane that plays crucial roles in the maintenance of crista junctions, inner membrane architecture, and formation of contact sites to the outer membrane. Plays a role in keeping cristae membranes connected to the inner boundary membrane. Also promotes protein import via the mitochondrial intermembrane space assembly (MIA) pathway.</text>
</comment>
<evidence type="ECO:0000256" key="18">
    <source>
        <dbReference type="ARBA" id="ARBA00023136"/>
    </source>
</evidence>
<dbReference type="PRINTS" id="PR00449">
    <property type="entry name" value="RASTRNSFRMNG"/>
</dbReference>
<dbReference type="PANTHER" id="PTHR15415:SF7">
    <property type="entry name" value="MICOS COMPLEX SUBUNIT MIC60"/>
    <property type="match status" value="1"/>
</dbReference>
<dbReference type="GO" id="GO:0003924">
    <property type="term" value="F:GTPase activity"/>
    <property type="evidence" value="ECO:0007669"/>
    <property type="project" value="InterPro"/>
</dbReference>
<dbReference type="Pfam" id="PF00071">
    <property type="entry name" value="Ras"/>
    <property type="match status" value="1"/>
</dbReference>
<proteinExistence type="inferred from homology"/>
<dbReference type="PROSITE" id="PS51419">
    <property type="entry name" value="RAB"/>
    <property type="match status" value="1"/>
</dbReference>
<comment type="subunit">
    <text evidence="5 22">Component of the mitochondrial contact site and cristae organizing system (MICOS) complex.</text>
</comment>
<evidence type="ECO:0000256" key="15">
    <source>
        <dbReference type="ARBA" id="ARBA00023054"/>
    </source>
</evidence>
<dbReference type="OMA" id="RLDHQMQ"/>
<comment type="similarity">
    <text evidence="3">Belongs to the small GTPase superfamily. Rab family.</text>
</comment>
<evidence type="ECO:0000256" key="5">
    <source>
        <dbReference type="ARBA" id="ARBA00011875"/>
    </source>
</evidence>
<evidence type="ECO:0000256" key="9">
    <source>
        <dbReference type="ARBA" id="ARBA00022692"/>
    </source>
</evidence>
<keyword evidence="20" id="KW-0636">Prenylation</keyword>
<comment type="similarity">
    <text evidence="4 22">Belongs to the MICOS complex subunit Mic60 family.</text>
</comment>
<dbReference type="GO" id="GO:0061617">
    <property type="term" value="C:MICOS complex"/>
    <property type="evidence" value="ECO:0007669"/>
    <property type="project" value="TreeGrafter"/>
</dbReference>
<gene>
    <name evidence="24" type="ORF">H072_2144</name>
</gene>
<evidence type="ECO:0000256" key="20">
    <source>
        <dbReference type="ARBA" id="ARBA00023289"/>
    </source>
</evidence>
<evidence type="ECO:0000256" key="7">
    <source>
        <dbReference type="ARBA" id="ARBA00022448"/>
    </source>
</evidence>
<keyword evidence="25" id="KW-1185">Reference proteome</keyword>
<evidence type="ECO:0000256" key="23">
    <source>
        <dbReference type="SAM" id="MobiDB-lite"/>
    </source>
</evidence>
<dbReference type="GO" id="GO:0042407">
    <property type="term" value="P:cristae formation"/>
    <property type="evidence" value="ECO:0007669"/>
    <property type="project" value="TreeGrafter"/>
</dbReference>
<comment type="subcellular location">
    <subcellularLocation>
        <location evidence="1">Cell membrane</location>
        <topology evidence="1">Lipid-anchor</topology>
        <orientation evidence="1">Cytoplasmic side</orientation>
    </subcellularLocation>
    <subcellularLocation>
        <location evidence="2 22">Mitochondrion inner membrane</location>
        <topology evidence="2 22">Single-pass membrane protein</topology>
    </subcellularLocation>
</comment>
<dbReference type="SMART" id="SM00174">
    <property type="entry name" value="RHO"/>
    <property type="match status" value="1"/>
</dbReference>
<dbReference type="GO" id="GO:0005886">
    <property type="term" value="C:plasma membrane"/>
    <property type="evidence" value="ECO:0007669"/>
    <property type="project" value="UniProtKB-SubCell"/>
</dbReference>
<keyword evidence="15" id="KW-0175">Coiled coil</keyword>
<evidence type="ECO:0000256" key="11">
    <source>
        <dbReference type="ARBA" id="ARBA00022792"/>
    </source>
</evidence>
<dbReference type="EMBL" id="AQGS01000063">
    <property type="protein sequence ID" value="EPS43892.1"/>
    <property type="molecule type" value="Genomic_DNA"/>
</dbReference>
<keyword evidence="16 22" id="KW-0496">Mitochondrion</keyword>
<evidence type="ECO:0000256" key="3">
    <source>
        <dbReference type="ARBA" id="ARBA00006270"/>
    </source>
</evidence>
<organism evidence="24 25">
    <name type="scientific">Dactylellina haptotyla (strain CBS 200.50)</name>
    <name type="common">Nematode-trapping fungus</name>
    <name type="synonym">Monacrosporium haptotylum</name>
    <dbReference type="NCBI Taxonomy" id="1284197"/>
    <lineage>
        <taxon>Eukaryota</taxon>
        <taxon>Fungi</taxon>
        <taxon>Dikarya</taxon>
        <taxon>Ascomycota</taxon>
        <taxon>Pezizomycotina</taxon>
        <taxon>Orbiliomycetes</taxon>
        <taxon>Orbiliales</taxon>
        <taxon>Orbiliaceae</taxon>
        <taxon>Dactylellina</taxon>
    </lineage>
</organism>
<reference evidence="25" key="2">
    <citation type="submission" date="2013-04" db="EMBL/GenBank/DDBJ databases">
        <title>Genomic mechanisms accounting for the adaptation to parasitism in nematode-trapping fungi.</title>
        <authorList>
            <person name="Ahren D.G."/>
        </authorList>
    </citation>
    <scope>NUCLEOTIDE SEQUENCE [LARGE SCALE GENOMIC DNA]</scope>
    <source>
        <strain evidence="25">CBS 200.50</strain>
    </source>
</reference>
<comment type="caution">
    <text evidence="24">The sequence shown here is derived from an EMBL/GenBank/DDBJ whole genome shotgun (WGS) entry which is preliminary data.</text>
</comment>
<evidence type="ECO:0000256" key="16">
    <source>
        <dbReference type="ARBA" id="ARBA00023128"/>
    </source>
</evidence>
<evidence type="ECO:0000256" key="4">
    <source>
        <dbReference type="ARBA" id="ARBA00010877"/>
    </source>
</evidence>
<keyword evidence="18" id="KW-0472">Membrane</keyword>
<dbReference type="STRING" id="1284197.S8C8D0"/>
<evidence type="ECO:0000256" key="13">
    <source>
        <dbReference type="ARBA" id="ARBA00022946"/>
    </source>
</evidence>
<feature type="compositionally biased region" description="Pro residues" evidence="23">
    <location>
        <begin position="263"/>
        <end position="279"/>
    </location>
</feature>
<dbReference type="GO" id="GO:0005768">
    <property type="term" value="C:endosome"/>
    <property type="evidence" value="ECO:0007669"/>
    <property type="project" value="UniProtKB-ARBA"/>
</dbReference>
<keyword evidence="12" id="KW-0653">Protein transport</keyword>
<dbReference type="Pfam" id="PF09731">
    <property type="entry name" value="Mitofilin"/>
    <property type="match status" value="2"/>
</dbReference>
<dbReference type="InterPro" id="IPR005225">
    <property type="entry name" value="Small_GTP-bd"/>
</dbReference>
<evidence type="ECO:0000256" key="10">
    <source>
        <dbReference type="ARBA" id="ARBA00022741"/>
    </source>
</evidence>
<keyword evidence="9 22" id="KW-0812">Transmembrane</keyword>
<keyword evidence="13" id="KW-0809">Transit peptide</keyword>
<feature type="region of interest" description="Disordered" evidence="23">
    <location>
        <begin position="254"/>
        <end position="280"/>
    </location>
</feature>
<evidence type="ECO:0000256" key="14">
    <source>
        <dbReference type="ARBA" id="ARBA00022989"/>
    </source>
</evidence>
<accession>S8C8D0</accession>
<keyword evidence="19" id="KW-0449">Lipoprotein</keyword>
<dbReference type="eggNOG" id="KOG1854">
    <property type="taxonomic scope" value="Eukaryota"/>
</dbReference>